<protein>
    <submittedName>
        <fullName evidence="2">Uncharacterized protein</fullName>
    </submittedName>
</protein>
<evidence type="ECO:0000256" key="1">
    <source>
        <dbReference type="SAM" id="SignalP"/>
    </source>
</evidence>
<dbReference type="EMBL" id="CP137852">
    <property type="protein sequence ID" value="WPB87379.1"/>
    <property type="molecule type" value="Genomic_DNA"/>
</dbReference>
<feature type="chain" id="PRO_5045820123" evidence="1">
    <location>
        <begin position="29"/>
        <end position="122"/>
    </location>
</feature>
<sequence length="122" mass="13425">MIMHRPAAFVLSAWALCTILLAGPTARADVPTPCGPRVSASYSAVGEGNWRYLYLIEVVAHRAMEVRVTLRLPDTATRWPNGAPVNMQPGMTTRYPYAEGVVRHFGPAEMQAHTTLMCRELG</sequence>
<keyword evidence="1" id="KW-0732">Signal</keyword>
<organism evidence="2 3">
    <name type="scientific">Sediminicoccus rosea</name>
    <dbReference type="NCBI Taxonomy" id="1225128"/>
    <lineage>
        <taxon>Bacteria</taxon>
        <taxon>Pseudomonadati</taxon>
        <taxon>Pseudomonadota</taxon>
        <taxon>Alphaproteobacteria</taxon>
        <taxon>Acetobacterales</taxon>
        <taxon>Roseomonadaceae</taxon>
        <taxon>Sediminicoccus</taxon>
    </lineage>
</organism>
<proteinExistence type="predicted"/>
<keyword evidence="3" id="KW-1185">Reference proteome</keyword>
<evidence type="ECO:0000313" key="3">
    <source>
        <dbReference type="Proteomes" id="UP001305521"/>
    </source>
</evidence>
<name>A0ABZ0PNS0_9PROT</name>
<accession>A0ABZ0PNS0</accession>
<feature type="signal peptide" evidence="1">
    <location>
        <begin position="1"/>
        <end position="28"/>
    </location>
</feature>
<reference evidence="2 3" key="1">
    <citation type="submission" date="2023-11" db="EMBL/GenBank/DDBJ databases">
        <title>Arctic aerobic anoxygenic photoheterotroph Sediminicoccus rosea KRV36 adapts its photosynthesis to long days of polar summer.</title>
        <authorList>
            <person name="Tomasch J."/>
            <person name="Kopejtka K."/>
            <person name="Bily T."/>
            <person name="Gardiner A.T."/>
            <person name="Gardian Z."/>
            <person name="Shivaramu S."/>
            <person name="Koblizek M."/>
            <person name="Engelhardt F."/>
            <person name="Kaftan D."/>
        </authorList>
    </citation>
    <scope>NUCLEOTIDE SEQUENCE [LARGE SCALE GENOMIC DNA]</scope>
    <source>
        <strain evidence="2 3">R-30</strain>
    </source>
</reference>
<dbReference type="Proteomes" id="UP001305521">
    <property type="component" value="Chromosome"/>
</dbReference>
<dbReference type="RefSeq" id="WP_318651332.1">
    <property type="nucleotide sequence ID" value="NZ_CP137852.1"/>
</dbReference>
<gene>
    <name evidence="2" type="ORF">R9Z33_10950</name>
</gene>
<evidence type="ECO:0000313" key="2">
    <source>
        <dbReference type="EMBL" id="WPB87379.1"/>
    </source>
</evidence>